<evidence type="ECO:0000256" key="1">
    <source>
        <dbReference type="ARBA" id="ARBA00004651"/>
    </source>
</evidence>
<keyword evidence="8" id="KW-1015">Disulfide bond</keyword>
<evidence type="ECO:0000256" key="4">
    <source>
        <dbReference type="ARBA" id="ARBA00022692"/>
    </source>
</evidence>
<keyword evidence="10" id="KW-0325">Glycoprotein</keyword>
<feature type="transmembrane region" description="Helical" evidence="13">
    <location>
        <begin position="144"/>
        <end position="165"/>
    </location>
</feature>
<comment type="subcellular location">
    <subcellularLocation>
        <location evidence="1">Cell membrane</location>
        <topology evidence="1">Multi-pass membrane protein</topology>
    </subcellularLocation>
</comment>
<organism evidence="15 16">
    <name type="scientific">Liparis tanakae</name>
    <name type="common">Tanaka's snailfish</name>
    <dbReference type="NCBI Taxonomy" id="230148"/>
    <lineage>
        <taxon>Eukaryota</taxon>
        <taxon>Metazoa</taxon>
        <taxon>Chordata</taxon>
        <taxon>Craniata</taxon>
        <taxon>Vertebrata</taxon>
        <taxon>Euteleostomi</taxon>
        <taxon>Actinopterygii</taxon>
        <taxon>Neopterygii</taxon>
        <taxon>Teleostei</taxon>
        <taxon>Neoteleostei</taxon>
        <taxon>Acanthomorphata</taxon>
        <taxon>Eupercaria</taxon>
        <taxon>Perciformes</taxon>
        <taxon>Cottioidei</taxon>
        <taxon>Cottales</taxon>
        <taxon>Liparidae</taxon>
        <taxon>Liparis</taxon>
    </lineage>
</organism>
<evidence type="ECO:0000256" key="6">
    <source>
        <dbReference type="ARBA" id="ARBA00023040"/>
    </source>
</evidence>
<dbReference type="Proteomes" id="UP000314294">
    <property type="component" value="Unassembled WGS sequence"/>
</dbReference>
<evidence type="ECO:0000259" key="14">
    <source>
        <dbReference type="PROSITE" id="PS50262"/>
    </source>
</evidence>
<feature type="transmembrane region" description="Helical" evidence="13">
    <location>
        <begin position="62"/>
        <end position="85"/>
    </location>
</feature>
<name>A0A4Z2FY70_9TELE</name>
<evidence type="ECO:0000256" key="13">
    <source>
        <dbReference type="SAM" id="Phobius"/>
    </source>
</evidence>
<protein>
    <submittedName>
        <fullName evidence="15">G-protein coupled receptor 4</fullName>
    </submittedName>
</protein>
<dbReference type="FunFam" id="1.20.1070.10:FF:000065">
    <property type="entry name" value="G-protein coupled receptor 4"/>
    <property type="match status" value="1"/>
</dbReference>
<evidence type="ECO:0000256" key="3">
    <source>
        <dbReference type="ARBA" id="ARBA00022475"/>
    </source>
</evidence>
<dbReference type="PRINTS" id="PR00237">
    <property type="entry name" value="GPCRRHODOPSN"/>
</dbReference>
<evidence type="ECO:0000256" key="12">
    <source>
        <dbReference type="RuleBase" id="RU000688"/>
    </source>
</evidence>
<keyword evidence="9 12" id="KW-0675">Receptor</keyword>
<proteinExistence type="inferred from homology"/>
<dbReference type="GO" id="GO:0010972">
    <property type="term" value="P:negative regulation of G2/M transition of mitotic cell cycle"/>
    <property type="evidence" value="ECO:0007669"/>
    <property type="project" value="TreeGrafter"/>
</dbReference>
<evidence type="ECO:0000256" key="5">
    <source>
        <dbReference type="ARBA" id="ARBA00022989"/>
    </source>
</evidence>
<keyword evidence="3" id="KW-1003">Cell membrane</keyword>
<keyword evidence="4 12" id="KW-0812">Transmembrane</keyword>
<keyword evidence="5 13" id="KW-1133">Transmembrane helix</keyword>
<keyword evidence="11 12" id="KW-0807">Transducer</keyword>
<dbReference type="GO" id="GO:0004930">
    <property type="term" value="F:G protein-coupled receptor activity"/>
    <property type="evidence" value="ECO:0007669"/>
    <property type="project" value="UniProtKB-KW"/>
</dbReference>
<dbReference type="OrthoDB" id="6021389at2759"/>
<feature type="domain" description="G-protein coupled receptors family 1 profile" evidence="14">
    <location>
        <begin position="45"/>
        <end position="305"/>
    </location>
</feature>
<keyword evidence="7 13" id="KW-0472">Membrane</keyword>
<dbReference type="InterPro" id="IPR017452">
    <property type="entry name" value="GPCR_Rhodpsn_7TM"/>
</dbReference>
<dbReference type="PANTHER" id="PTHR24234">
    <property type="entry name" value="LYSOPHOSPHATIDIC ACID RECEPTOR 5/SPHINGOSYLPHOSPHORYLCHOLINE RECEPTOR"/>
    <property type="match status" value="1"/>
</dbReference>
<evidence type="ECO:0000256" key="10">
    <source>
        <dbReference type="ARBA" id="ARBA00023180"/>
    </source>
</evidence>
<dbReference type="AlphaFoldDB" id="A0A4Z2FY70"/>
<dbReference type="GO" id="GO:0005886">
    <property type="term" value="C:plasma membrane"/>
    <property type="evidence" value="ECO:0007669"/>
    <property type="project" value="UniProtKB-SubCell"/>
</dbReference>
<feature type="transmembrane region" description="Helical" evidence="13">
    <location>
        <begin position="234"/>
        <end position="255"/>
    </location>
</feature>
<evidence type="ECO:0000256" key="11">
    <source>
        <dbReference type="ARBA" id="ARBA00023224"/>
    </source>
</evidence>
<dbReference type="GO" id="GO:0000082">
    <property type="term" value="P:G1/S transition of mitotic cell cycle"/>
    <property type="evidence" value="ECO:0007669"/>
    <property type="project" value="TreeGrafter"/>
</dbReference>
<evidence type="ECO:0000313" key="15">
    <source>
        <dbReference type="EMBL" id="TNN45683.1"/>
    </source>
</evidence>
<gene>
    <name evidence="15" type="primary">GPR4_0</name>
    <name evidence="15" type="ORF">EYF80_044112</name>
</gene>
<reference evidence="15 16" key="1">
    <citation type="submission" date="2019-03" db="EMBL/GenBank/DDBJ databases">
        <title>First draft genome of Liparis tanakae, snailfish: a comprehensive survey of snailfish specific genes.</title>
        <authorList>
            <person name="Kim W."/>
            <person name="Song I."/>
            <person name="Jeong J.-H."/>
            <person name="Kim D."/>
            <person name="Kim S."/>
            <person name="Ryu S."/>
            <person name="Song J.Y."/>
            <person name="Lee S.K."/>
        </authorList>
    </citation>
    <scope>NUCLEOTIDE SEQUENCE [LARGE SCALE GENOMIC DNA]</scope>
    <source>
        <tissue evidence="15">Muscle</tissue>
    </source>
</reference>
<keyword evidence="6 12" id="KW-0297">G-protein coupled receptor</keyword>
<feature type="transmembrane region" description="Helical" evidence="13">
    <location>
        <begin position="30"/>
        <end position="50"/>
    </location>
</feature>
<dbReference type="InterPro" id="IPR000276">
    <property type="entry name" value="GPCR_Rhodpsn"/>
</dbReference>
<sequence>MTTNNTVASTTAAYNRTECVDIGASAISDLLMSIYILAFVFGLIFNMLTLGPIYQQVRRQNVLGIFLLNLLLSDTLFLLTMPLWINYYRRDHHWKLGVVSCSVAGFFYYSNMYISIYLLCCISVDRCLVVTYPLRSKTHRTGRYAWAQCAAVYAVVIAMHIMVLVNDNLFDAHDGANDRCYETYPMEKPVAGFNMARVGVGFLLPLLVLALSYWRVLATVGQSPGLSAAAKRKVRLLSFGVIGIFSICFAPYHVLLFTRSFVFFNSNNDVKQQGSYCQFEQKMHFWFSCTLALSSLNCVVDPVLYVLVSNGVQEEVKLFWRRQWRTKTADCASTKDGGAKSCFPSRQSSSLHLPLITSLVPHYLHLVLMPVSPVAHSLFYKQRSDARLTVGRLPGYRISLQADGDGAVGYADRQQRDHVGGYEREAGVEQPQVAPVRPELLAHDQVDAVGSKVQITRVKRLRCSQGQR</sequence>
<evidence type="ECO:0000256" key="9">
    <source>
        <dbReference type="ARBA" id="ARBA00023170"/>
    </source>
</evidence>
<comment type="caution">
    <text evidence="15">The sequence shown here is derived from an EMBL/GenBank/DDBJ whole genome shotgun (WGS) entry which is preliminary data.</text>
</comment>
<dbReference type="PRINTS" id="PR01157">
    <property type="entry name" value="P2YPURNOCPTR"/>
</dbReference>
<accession>A0A4Z2FY70</accession>
<evidence type="ECO:0000313" key="16">
    <source>
        <dbReference type="Proteomes" id="UP000314294"/>
    </source>
</evidence>
<dbReference type="EMBL" id="SRLO01000830">
    <property type="protein sequence ID" value="TNN45683.1"/>
    <property type="molecule type" value="Genomic_DNA"/>
</dbReference>
<keyword evidence="16" id="KW-1185">Reference proteome</keyword>
<evidence type="ECO:0000256" key="7">
    <source>
        <dbReference type="ARBA" id="ARBA00023136"/>
    </source>
</evidence>
<dbReference type="PANTHER" id="PTHR24234:SF7">
    <property type="entry name" value="G-PROTEIN COUPLED RECEPTOR 132-RELATED"/>
    <property type="match status" value="1"/>
</dbReference>
<feature type="transmembrane region" description="Helical" evidence="13">
    <location>
        <begin position="195"/>
        <end position="214"/>
    </location>
</feature>
<dbReference type="Pfam" id="PF00001">
    <property type="entry name" value="7tm_1"/>
    <property type="match status" value="1"/>
</dbReference>
<feature type="transmembrane region" description="Helical" evidence="13">
    <location>
        <begin position="112"/>
        <end position="132"/>
    </location>
</feature>
<comment type="similarity">
    <text evidence="2 12">Belongs to the G-protein coupled receptor 1 family.</text>
</comment>
<evidence type="ECO:0000256" key="8">
    <source>
        <dbReference type="ARBA" id="ARBA00023157"/>
    </source>
</evidence>
<evidence type="ECO:0000256" key="2">
    <source>
        <dbReference type="ARBA" id="ARBA00010663"/>
    </source>
</evidence>
<dbReference type="SUPFAM" id="SSF81321">
    <property type="entry name" value="Family A G protein-coupled receptor-like"/>
    <property type="match status" value="1"/>
</dbReference>
<dbReference type="PROSITE" id="PS50262">
    <property type="entry name" value="G_PROTEIN_RECEP_F1_2"/>
    <property type="match status" value="1"/>
</dbReference>
<dbReference type="PROSITE" id="PS00237">
    <property type="entry name" value="G_PROTEIN_RECEP_F1_1"/>
    <property type="match status" value="1"/>
</dbReference>
<dbReference type="Gene3D" id="1.20.1070.10">
    <property type="entry name" value="Rhodopsin 7-helix transmembrane proteins"/>
    <property type="match status" value="1"/>
</dbReference>